<gene>
    <name evidence="1" type="ORF">DW054_01665</name>
</gene>
<dbReference type="AlphaFoldDB" id="A0A415HB89"/>
<comment type="caution">
    <text evidence="1">The sequence shown here is derived from an EMBL/GenBank/DDBJ whole genome shotgun (WGS) entry which is preliminary data.</text>
</comment>
<protein>
    <submittedName>
        <fullName evidence="1">Uncharacterized protein</fullName>
    </submittedName>
</protein>
<accession>A0A415HB89</accession>
<evidence type="ECO:0000313" key="1">
    <source>
        <dbReference type="EMBL" id="RHK65824.1"/>
    </source>
</evidence>
<name>A0A415HB89_9FIRM</name>
<organism evidence="1 2">
    <name type="scientific">Dorea formicigenerans</name>
    <dbReference type="NCBI Taxonomy" id="39486"/>
    <lineage>
        <taxon>Bacteria</taxon>
        <taxon>Bacillati</taxon>
        <taxon>Bacillota</taxon>
        <taxon>Clostridia</taxon>
        <taxon>Lachnospirales</taxon>
        <taxon>Lachnospiraceae</taxon>
        <taxon>Dorea</taxon>
    </lineage>
</organism>
<proteinExistence type="predicted"/>
<reference evidence="1 2" key="1">
    <citation type="submission" date="2018-08" db="EMBL/GenBank/DDBJ databases">
        <title>A genome reference for cultivated species of the human gut microbiota.</title>
        <authorList>
            <person name="Zou Y."/>
            <person name="Xue W."/>
            <person name="Luo G."/>
        </authorList>
    </citation>
    <scope>NUCLEOTIDE SEQUENCE [LARGE SCALE GENOMIC DNA]</scope>
    <source>
        <strain evidence="1 2">AF42-21</strain>
    </source>
</reference>
<dbReference type="Proteomes" id="UP000284152">
    <property type="component" value="Unassembled WGS sequence"/>
</dbReference>
<dbReference type="EMBL" id="QRNS01000002">
    <property type="protein sequence ID" value="RHK65824.1"/>
    <property type="molecule type" value="Genomic_DNA"/>
</dbReference>
<evidence type="ECO:0000313" key="2">
    <source>
        <dbReference type="Proteomes" id="UP000284152"/>
    </source>
</evidence>
<sequence length="237" mass="24696">MAIKRVTYNTLSYLVAEIKDRYAEKSAIGALGGLDKVAVENLADDLKNLINGKANAATTLAGYGITDGMTATEIASAISTAIAGTDHLSRVMVDSTADIDVAADGAEKKIYMVKNTDGEAGNLYSEYMVIDGKLEKVGDWKVDLSSYAKTAEVTAAIANALTAYAKTADVTKAINAAVAGLIQLDDLSVASTGAGNVVTGLAYDNKTGKFTVTKGLTALTEADFTEITQQEVKAMFA</sequence>